<evidence type="ECO:0000256" key="1">
    <source>
        <dbReference type="ARBA" id="ARBA00022741"/>
    </source>
</evidence>
<dbReference type="PANTHER" id="PTHR30258:SF2">
    <property type="entry name" value="COMG OPERON PROTEIN 1"/>
    <property type="match status" value="1"/>
</dbReference>
<dbReference type="InterPro" id="IPR037257">
    <property type="entry name" value="T2SS_E_N_sf"/>
</dbReference>
<dbReference type="GO" id="GO:0005524">
    <property type="term" value="F:ATP binding"/>
    <property type="evidence" value="ECO:0007669"/>
    <property type="project" value="UniProtKB-KW"/>
</dbReference>
<dbReference type="PROSITE" id="PS00662">
    <property type="entry name" value="T2SP_E"/>
    <property type="match status" value="1"/>
</dbReference>
<keyword evidence="1" id="KW-0547">Nucleotide-binding</keyword>
<dbReference type="InterPro" id="IPR027417">
    <property type="entry name" value="P-loop_NTPase"/>
</dbReference>
<dbReference type="Pfam" id="PF00437">
    <property type="entry name" value="T2SSE"/>
    <property type="match status" value="1"/>
</dbReference>
<dbReference type="InterPro" id="IPR001482">
    <property type="entry name" value="T2SS/T4SS_dom"/>
</dbReference>
<evidence type="ECO:0000313" key="4">
    <source>
        <dbReference type="EMBL" id="VAX36418.1"/>
    </source>
</evidence>
<organism evidence="4">
    <name type="scientific">hydrothermal vent metagenome</name>
    <dbReference type="NCBI Taxonomy" id="652676"/>
    <lineage>
        <taxon>unclassified sequences</taxon>
        <taxon>metagenomes</taxon>
        <taxon>ecological metagenomes</taxon>
    </lineage>
</organism>
<accession>A0A3B1DK93</accession>
<dbReference type="Gene3D" id="3.30.450.90">
    <property type="match status" value="1"/>
</dbReference>
<dbReference type="FunFam" id="3.40.50.300:FF:000398">
    <property type="entry name" value="Type IV pilus assembly ATPase PilB"/>
    <property type="match status" value="1"/>
</dbReference>
<dbReference type="InterPro" id="IPR007831">
    <property type="entry name" value="T2SS_GspE_N"/>
</dbReference>
<dbReference type="Gene3D" id="3.40.50.300">
    <property type="entry name" value="P-loop containing nucleotide triphosphate hydrolases"/>
    <property type="match status" value="1"/>
</dbReference>
<dbReference type="Pfam" id="PF05157">
    <property type="entry name" value="MshEN"/>
    <property type="match status" value="1"/>
</dbReference>
<gene>
    <name evidence="4" type="ORF">MNBD_PLANCTO03-2416</name>
</gene>
<dbReference type="SUPFAM" id="SSF160246">
    <property type="entry name" value="EspE N-terminal domain-like"/>
    <property type="match status" value="1"/>
</dbReference>
<sequence>VNGCMAYAREHKVPVAEALVVQKIVTRRQVAITLAEISECQFVDLASYEIHIRNSQLLTQSAAEQLRAFPLFAFEGSVSVGMIDPLDLAAVDQLRRLLKAEVEPVLCEQEALIDLIARAYSLSAGSSEEQVKRAAGPASLVTGEEPIVAAVNQILSQGAQEGASDIHIGPDEHELHLRFRIDGNLQKRHGPAKSAHSGIVQRLKVMASLDLTQTRRPQDGKFRFIHAGKPVDVRMSIIPTIYGENVVLRLLASGAGINDFSDLGISMDTVDGIMGFLAQPHGMFLVTGPTGSGKTTTLYTAIKKLNTPDRNVMTIEDPVEIRMSMVRQLQVNVEIGLTFAGALRSILRQDPDVVLVGEIRDEETGRIACQAALTGHLVLSTLHTNDAPGSVGRLRDMGCPPFMINAALMGVLAQRLVRRICPHCSVPDQPDELLLRRFGLDADHAGLVRGAGCGKCMSSGFRGRVAVTELFTMNHELQKLVEAGGAAADIRGAAVRAGMRPMWRDGIEKALSGFTTLEEIGRIVAVTLDEAEADCETLERAA</sequence>
<dbReference type="SUPFAM" id="SSF52540">
    <property type="entry name" value="P-loop containing nucleoside triphosphate hydrolases"/>
    <property type="match status" value="1"/>
</dbReference>
<evidence type="ECO:0000256" key="2">
    <source>
        <dbReference type="ARBA" id="ARBA00022840"/>
    </source>
</evidence>
<evidence type="ECO:0000259" key="3">
    <source>
        <dbReference type="PROSITE" id="PS00662"/>
    </source>
</evidence>
<feature type="domain" description="Bacterial type II secretion system protein E" evidence="3">
    <location>
        <begin position="347"/>
        <end position="361"/>
    </location>
</feature>
<protein>
    <submittedName>
        <fullName evidence="4">Type IV fimbrial assembly, ATPase PilB</fullName>
    </submittedName>
</protein>
<dbReference type="GO" id="GO:0016887">
    <property type="term" value="F:ATP hydrolysis activity"/>
    <property type="evidence" value="ECO:0007669"/>
    <property type="project" value="TreeGrafter"/>
</dbReference>
<dbReference type="GO" id="GO:0005886">
    <property type="term" value="C:plasma membrane"/>
    <property type="evidence" value="ECO:0007669"/>
    <property type="project" value="TreeGrafter"/>
</dbReference>
<proteinExistence type="predicted"/>
<dbReference type="PANTHER" id="PTHR30258">
    <property type="entry name" value="TYPE II SECRETION SYSTEM PROTEIN GSPE-RELATED"/>
    <property type="match status" value="1"/>
</dbReference>
<keyword evidence="2" id="KW-0067">ATP-binding</keyword>
<reference evidence="4" key="1">
    <citation type="submission" date="2018-06" db="EMBL/GenBank/DDBJ databases">
        <authorList>
            <person name="Zhirakovskaya E."/>
        </authorList>
    </citation>
    <scope>NUCLEOTIDE SEQUENCE</scope>
</reference>
<dbReference type="AlphaFoldDB" id="A0A3B1DK93"/>
<dbReference type="CDD" id="cd01129">
    <property type="entry name" value="PulE-GspE-like"/>
    <property type="match status" value="1"/>
</dbReference>
<name>A0A3B1DK93_9ZZZZ</name>
<dbReference type="EMBL" id="UOGK01000058">
    <property type="protein sequence ID" value="VAX36418.1"/>
    <property type="molecule type" value="Genomic_DNA"/>
</dbReference>
<dbReference type="Gene3D" id="3.30.300.160">
    <property type="entry name" value="Type II secretion system, protein E, N-terminal domain"/>
    <property type="match status" value="1"/>
</dbReference>
<feature type="non-terminal residue" evidence="4">
    <location>
        <position position="1"/>
    </location>
</feature>